<gene>
    <name evidence="2" type="ORF">GOODEAATRI_017120</name>
</gene>
<name>A0ABV0N2F5_9TELE</name>
<dbReference type="Proteomes" id="UP001476798">
    <property type="component" value="Unassembled WGS sequence"/>
</dbReference>
<feature type="region of interest" description="Disordered" evidence="1">
    <location>
        <begin position="27"/>
        <end position="59"/>
    </location>
</feature>
<evidence type="ECO:0000313" key="2">
    <source>
        <dbReference type="EMBL" id="MEQ2165465.1"/>
    </source>
</evidence>
<proteinExistence type="predicted"/>
<keyword evidence="3" id="KW-1185">Reference proteome</keyword>
<comment type="caution">
    <text evidence="2">The sequence shown here is derived from an EMBL/GenBank/DDBJ whole genome shotgun (WGS) entry which is preliminary data.</text>
</comment>
<sequence length="136" mass="14944">MEVAKTPPADTRMCQYKDEELRKAVSEGAILNKPELPPKDIKSRTMSTSSAEPRHPLRVQDLNQQILLYPKPALPERIMGPLLPKPSIAVKPPPPIPAPRPSSAPAFTSSSEQVQLTAHTDDGRPMETTQQVALHI</sequence>
<organism evidence="2 3">
    <name type="scientific">Goodea atripinnis</name>
    <dbReference type="NCBI Taxonomy" id="208336"/>
    <lineage>
        <taxon>Eukaryota</taxon>
        <taxon>Metazoa</taxon>
        <taxon>Chordata</taxon>
        <taxon>Craniata</taxon>
        <taxon>Vertebrata</taxon>
        <taxon>Euteleostomi</taxon>
        <taxon>Actinopterygii</taxon>
        <taxon>Neopterygii</taxon>
        <taxon>Teleostei</taxon>
        <taxon>Neoteleostei</taxon>
        <taxon>Acanthomorphata</taxon>
        <taxon>Ovalentaria</taxon>
        <taxon>Atherinomorphae</taxon>
        <taxon>Cyprinodontiformes</taxon>
        <taxon>Goodeidae</taxon>
        <taxon>Goodea</taxon>
    </lineage>
</organism>
<feature type="region of interest" description="Disordered" evidence="1">
    <location>
        <begin position="85"/>
        <end position="136"/>
    </location>
</feature>
<evidence type="ECO:0000256" key="1">
    <source>
        <dbReference type="SAM" id="MobiDB-lite"/>
    </source>
</evidence>
<evidence type="ECO:0000313" key="3">
    <source>
        <dbReference type="Proteomes" id="UP001476798"/>
    </source>
</evidence>
<feature type="compositionally biased region" description="Polar residues" evidence="1">
    <location>
        <begin position="127"/>
        <end position="136"/>
    </location>
</feature>
<accession>A0ABV0N2F5</accession>
<protein>
    <submittedName>
        <fullName evidence="2">Uncharacterized protein</fullName>
    </submittedName>
</protein>
<feature type="compositionally biased region" description="Pro residues" evidence="1">
    <location>
        <begin position="91"/>
        <end position="102"/>
    </location>
</feature>
<reference evidence="2 3" key="1">
    <citation type="submission" date="2021-06" db="EMBL/GenBank/DDBJ databases">
        <authorList>
            <person name="Palmer J.M."/>
        </authorList>
    </citation>
    <scope>NUCLEOTIDE SEQUENCE [LARGE SCALE GENOMIC DNA]</scope>
    <source>
        <strain evidence="2 3">GA_2019</strain>
        <tissue evidence="2">Muscle</tissue>
    </source>
</reference>
<dbReference type="EMBL" id="JAHRIO010021360">
    <property type="protein sequence ID" value="MEQ2165465.1"/>
    <property type="molecule type" value="Genomic_DNA"/>
</dbReference>